<evidence type="ECO:0000256" key="4">
    <source>
        <dbReference type="SAM" id="MobiDB-lite"/>
    </source>
</evidence>
<dbReference type="GO" id="GO:0005737">
    <property type="term" value="C:cytoplasm"/>
    <property type="evidence" value="ECO:0007669"/>
    <property type="project" value="UniProtKB-SubCell"/>
</dbReference>
<dbReference type="InterPro" id="IPR003786">
    <property type="entry name" value="FdhD"/>
</dbReference>
<comment type="caution">
    <text evidence="5">The sequence shown here is derived from an EMBL/GenBank/DDBJ whole genome shotgun (WGS) entry which is preliminary data.</text>
</comment>
<dbReference type="RefSeq" id="WP_236117709.1">
    <property type="nucleotide sequence ID" value="NZ_JAKGSI010000001.1"/>
</dbReference>
<dbReference type="PANTHER" id="PTHR30592:SF1">
    <property type="entry name" value="SULFUR CARRIER PROTEIN FDHD"/>
    <property type="match status" value="1"/>
</dbReference>
<dbReference type="Gene3D" id="3.10.20.10">
    <property type="match status" value="1"/>
</dbReference>
<dbReference type="SUPFAM" id="SSF53927">
    <property type="entry name" value="Cytidine deaminase-like"/>
    <property type="match status" value="1"/>
</dbReference>
<dbReference type="HAMAP" id="MF_00187">
    <property type="entry name" value="FdhD"/>
    <property type="match status" value="1"/>
</dbReference>
<gene>
    <name evidence="3 5" type="primary">fdhD</name>
    <name evidence="5" type="ORF">L1O03_01860</name>
</gene>
<organism evidence="5 6">
    <name type="scientific">Corynebacterium uropygiale</name>
    <dbReference type="NCBI Taxonomy" id="1775911"/>
    <lineage>
        <taxon>Bacteria</taxon>
        <taxon>Bacillati</taxon>
        <taxon>Actinomycetota</taxon>
        <taxon>Actinomycetes</taxon>
        <taxon>Mycobacteriales</taxon>
        <taxon>Corynebacteriaceae</taxon>
        <taxon>Corynebacterium</taxon>
    </lineage>
</organism>
<dbReference type="Proteomes" id="UP001139336">
    <property type="component" value="Unassembled WGS sequence"/>
</dbReference>
<comment type="subcellular location">
    <subcellularLocation>
        <location evidence="3">Cytoplasm</location>
    </subcellularLocation>
</comment>
<dbReference type="GO" id="GO:0097163">
    <property type="term" value="F:sulfur carrier activity"/>
    <property type="evidence" value="ECO:0007669"/>
    <property type="project" value="UniProtKB-UniRule"/>
</dbReference>
<dbReference type="InterPro" id="IPR016193">
    <property type="entry name" value="Cytidine_deaminase-like"/>
</dbReference>
<dbReference type="GO" id="GO:0006777">
    <property type="term" value="P:Mo-molybdopterin cofactor biosynthetic process"/>
    <property type="evidence" value="ECO:0007669"/>
    <property type="project" value="UniProtKB-UniRule"/>
</dbReference>
<evidence type="ECO:0000313" key="6">
    <source>
        <dbReference type="Proteomes" id="UP001139336"/>
    </source>
</evidence>
<feature type="region of interest" description="Disordered" evidence="4">
    <location>
        <begin position="1"/>
        <end position="24"/>
    </location>
</feature>
<keyword evidence="6" id="KW-1185">Reference proteome</keyword>
<sequence length="281" mass="30117">MTRLTKRVPTQRFSRRPSAAPGADDAWLRDQRADEVIVEEPLEIRSKGQVLATTMRTPGHDIDLVHGYLYTEGIIRSAEDIREARYCPGAVGPGGTNTYNVLDLDLARRSPVPVNFLRTNTTTSACGVCGSSSIEQIMAQRDGERVVPIHPAPDVLVSLPERLRAEQKSFRRTGGVHAAGVATTDGEILLVREDVGRHNAADKVVGALLRGGQLPASELLLVMTSRASFELVNKALSAGFSGLVAISAATSLAVEMARTSGLLLAGFTRGDRFNLYAGDIG</sequence>
<accession>A0A9X1QN03</accession>
<keyword evidence="2 3" id="KW-0501">Molybdenum cofactor biosynthesis</keyword>
<dbReference type="EMBL" id="JAKGSI010000001">
    <property type="protein sequence ID" value="MCF4005921.1"/>
    <property type="molecule type" value="Genomic_DNA"/>
</dbReference>
<dbReference type="PIRSF" id="PIRSF015626">
    <property type="entry name" value="FdhD"/>
    <property type="match status" value="1"/>
</dbReference>
<keyword evidence="1 3" id="KW-0963">Cytoplasm</keyword>
<dbReference type="Gene3D" id="3.40.140.10">
    <property type="entry name" value="Cytidine Deaminase, domain 2"/>
    <property type="match status" value="1"/>
</dbReference>
<feature type="active site" description="Cysteine persulfide intermediate" evidence="3">
    <location>
        <position position="126"/>
    </location>
</feature>
<comment type="function">
    <text evidence="3">Required for formate dehydrogenase (FDH) activity. Acts as a sulfur carrier protein that transfers sulfur from IscS to the molybdenum cofactor prior to its insertion into FDH.</text>
</comment>
<proteinExistence type="inferred from homology"/>
<evidence type="ECO:0000313" key="5">
    <source>
        <dbReference type="EMBL" id="MCF4005921.1"/>
    </source>
</evidence>
<dbReference type="NCBIfam" id="NF001943">
    <property type="entry name" value="PRK00724.1-2"/>
    <property type="match status" value="1"/>
</dbReference>
<dbReference type="GO" id="GO:0016783">
    <property type="term" value="F:sulfurtransferase activity"/>
    <property type="evidence" value="ECO:0007669"/>
    <property type="project" value="InterPro"/>
</dbReference>
<feature type="binding site" evidence="3">
    <location>
        <begin position="267"/>
        <end position="272"/>
    </location>
    <ligand>
        <name>Mo-bis(molybdopterin guanine dinucleotide)</name>
        <dbReference type="ChEBI" id="CHEBI:60539"/>
    </ligand>
</feature>
<evidence type="ECO:0000256" key="1">
    <source>
        <dbReference type="ARBA" id="ARBA00022490"/>
    </source>
</evidence>
<evidence type="ECO:0000256" key="2">
    <source>
        <dbReference type="ARBA" id="ARBA00023150"/>
    </source>
</evidence>
<name>A0A9X1QN03_9CORY</name>
<dbReference type="Pfam" id="PF02634">
    <property type="entry name" value="FdhD-NarQ"/>
    <property type="match status" value="1"/>
</dbReference>
<dbReference type="PANTHER" id="PTHR30592">
    <property type="entry name" value="FORMATE DEHYDROGENASE"/>
    <property type="match status" value="1"/>
</dbReference>
<dbReference type="AlphaFoldDB" id="A0A9X1QN03"/>
<comment type="similarity">
    <text evidence="3">Belongs to the FdhD family.</text>
</comment>
<protein>
    <recommendedName>
        <fullName evidence="3">Sulfur carrier protein FdhD</fullName>
    </recommendedName>
</protein>
<evidence type="ECO:0000256" key="3">
    <source>
        <dbReference type="HAMAP-Rule" id="MF_00187"/>
    </source>
</evidence>
<reference evidence="5" key="1">
    <citation type="submission" date="2022-01" db="EMBL/GenBank/DDBJ databases">
        <title>Corynebacterium sp. nov isolated from isolated from the feces of the greater white-fronted geese (Anser albifrons) at Poyang Lake, PR China.</title>
        <authorList>
            <person name="Liu Q."/>
        </authorList>
    </citation>
    <scope>NUCLEOTIDE SEQUENCE</scope>
    <source>
        <strain evidence="5">JCM 32435</strain>
    </source>
</reference>